<dbReference type="GO" id="GO:0032259">
    <property type="term" value="P:methylation"/>
    <property type="evidence" value="ECO:0007669"/>
    <property type="project" value="UniProtKB-KW"/>
</dbReference>
<reference evidence="2 3" key="1">
    <citation type="submission" date="2019-12" db="EMBL/GenBank/DDBJ databases">
        <title>Genomic-based taxomic classification of the family Erythrobacteraceae.</title>
        <authorList>
            <person name="Xu L."/>
        </authorList>
    </citation>
    <scope>NUCLEOTIDE SEQUENCE [LARGE SCALE GENOMIC DNA]</scope>
    <source>
        <strain evidence="2 3">MCCC 1K01500</strain>
    </source>
</reference>
<dbReference type="RefSeq" id="WP_159794057.1">
    <property type="nucleotide sequence ID" value="NZ_WTYM01000036.1"/>
</dbReference>
<sequence length="211" mass="23153">MGFRNWYEETILPKMIGCACADPKIAALRGHVVPLAEGRVFEIGCGGGLNHPLYDRDKVTSFAGIDPNGALLQQARKAALDKGWEADIREGKGEAIPFPDASFDSAVCTYTLCSVDDQHQVLSELRRVLRPGGKLLFLEHGRSPDAGPQKWQRRIEPVWKRAMGNCHLTREVSGAVSNGGFDLASIGSIYMEKMPRWAGWMEWGVGVRTGG</sequence>
<dbReference type="Pfam" id="PF08241">
    <property type="entry name" value="Methyltransf_11"/>
    <property type="match status" value="1"/>
</dbReference>
<dbReference type="PANTHER" id="PTHR45036">
    <property type="entry name" value="METHYLTRANSFERASE LIKE 7B"/>
    <property type="match status" value="1"/>
</dbReference>
<dbReference type="GO" id="GO:0008757">
    <property type="term" value="F:S-adenosylmethionine-dependent methyltransferase activity"/>
    <property type="evidence" value="ECO:0007669"/>
    <property type="project" value="InterPro"/>
</dbReference>
<feature type="domain" description="Methyltransferase type 11" evidence="1">
    <location>
        <begin position="42"/>
        <end position="137"/>
    </location>
</feature>
<gene>
    <name evidence="2" type="ORF">GRI89_08285</name>
</gene>
<evidence type="ECO:0000259" key="1">
    <source>
        <dbReference type="Pfam" id="PF08241"/>
    </source>
</evidence>
<dbReference type="Proteomes" id="UP000433652">
    <property type="component" value="Unassembled WGS sequence"/>
</dbReference>
<keyword evidence="2" id="KW-0489">Methyltransferase</keyword>
<dbReference type="AlphaFoldDB" id="A0A6I4SVH7"/>
<dbReference type="CDD" id="cd02440">
    <property type="entry name" value="AdoMet_MTases"/>
    <property type="match status" value="1"/>
</dbReference>
<dbReference type="OrthoDB" id="9777830at2"/>
<accession>A0A6I4SVH7</accession>
<dbReference type="Gene3D" id="3.40.50.150">
    <property type="entry name" value="Vaccinia Virus protein VP39"/>
    <property type="match status" value="1"/>
</dbReference>
<dbReference type="SUPFAM" id="SSF53335">
    <property type="entry name" value="S-adenosyl-L-methionine-dependent methyltransferases"/>
    <property type="match status" value="1"/>
</dbReference>
<comment type="caution">
    <text evidence="2">The sequence shown here is derived from an EMBL/GenBank/DDBJ whole genome shotgun (WGS) entry which is preliminary data.</text>
</comment>
<dbReference type="EMBL" id="WTYM01000036">
    <property type="protein sequence ID" value="MXO59538.1"/>
    <property type="molecule type" value="Genomic_DNA"/>
</dbReference>
<keyword evidence="3" id="KW-1185">Reference proteome</keyword>
<evidence type="ECO:0000313" key="2">
    <source>
        <dbReference type="EMBL" id="MXO59538.1"/>
    </source>
</evidence>
<name>A0A6I4SVH7_9SPHN</name>
<protein>
    <submittedName>
        <fullName evidence="2">Methyltransferase domain-containing protein</fullName>
    </submittedName>
</protein>
<dbReference type="InterPro" id="IPR052356">
    <property type="entry name" value="Thiol_S-MT"/>
</dbReference>
<proteinExistence type="predicted"/>
<evidence type="ECO:0000313" key="3">
    <source>
        <dbReference type="Proteomes" id="UP000433652"/>
    </source>
</evidence>
<keyword evidence="2" id="KW-0808">Transferase</keyword>
<dbReference type="InterPro" id="IPR013216">
    <property type="entry name" value="Methyltransf_11"/>
</dbReference>
<organism evidence="2 3">
    <name type="scientific">Croceibacterium salegens</name>
    <dbReference type="NCBI Taxonomy" id="1737568"/>
    <lineage>
        <taxon>Bacteria</taxon>
        <taxon>Pseudomonadati</taxon>
        <taxon>Pseudomonadota</taxon>
        <taxon>Alphaproteobacteria</taxon>
        <taxon>Sphingomonadales</taxon>
        <taxon>Erythrobacteraceae</taxon>
        <taxon>Croceibacterium</taxon>
    </lineage>
</organism>
<dbReference type="PANTHER" id="PTHR45036:SF1">
    <property type="entry name" value="METHYLTRANSFERASE LIKE 7A"/>
    <property type="match status" value="1"/>
</dbReference>
<dbReference type="InterPro" id="IPR029063">
    <property type="entry name" value="SAM-dependent_MTases_sf"/>
</dbReference>